<dbReference type="EMBL" id="MN692199">
    <property type="protein sequence ID" value="QHI00834.1"/>
    <property type="molecule type" value="Genomic_DNA"/>
</dbReference>
<dbReference type="InterPro" id="IPR024408">
    <property type="entry name" value="Muramidase"/>
</dbReference>
<evidence type="ECO:0000313" key="2">
    <source>
        <dbReference type="EMBL" id="QHI00834.1"/>
    </source>
</evidence>
<sequence>MALTQDDFNKAAGRLSIPVAAIQAFAEVESNGSGFIDGQRPKVQFEPHVMYKRLITNKGGAFADYALGKWPTLVSTKMGSYQSLNKEDEDMGRAAVEIDRRSALESSSWGAYQVMGYHWKACGYASIQEFVNAQYSDAGQLDTLVRFLLANPGILKAIRQKNWARAAELYNGSGYKANKYDTKLAAAYKKYGGV</sequence>
<name>A0A6B9RKS7_9CAUD</name>
<dbReference type="Pfam" id="PF11860">
    <property type="entry name" value="Muramidase"/>
    <property type="match status" value="1"/>
</dbReference>
<keyword evidence="3" id="KW-1185">Reference proteome</keyword>
<evidence type="ECO:0000259" key="1">
    <source>
        <dbReference type="Pfam" id="PF11860"/>
    </source>
</evidence>
<organism evidence="2 3">
    <name type="scientific">Pectobacterium phage MA12</name>
    <dbReference type="NCBI Taxonomy" id="2686474"/>
    <lineage>
        <taxon>Viruses</taxon>
        <taxon>Duplodnaviria</taxon>
        <taxon>Heunggongvirae</taxon>
        <taxon>Uroviricota</taxon>
        <taxon>Caudoviricetes</taxon>
        <taxon>Casjensviridae</taxon>
        <taxon>Newforgelanevirus</taxon>
        <taxon>Newforgelanevirus MA12</taxon>
    </lineage>
</organism>
<gene>
    <name evidence="2" type="ORF">MA12_gp07</name>
</gene>
<accession>A0A6B9RKS7</accession>
<dbReference type="Proteomes" id="UP000465092">
    <property type="component" value="Segment"/>
</dbReference>
<proteinExistence type="predicted"/>
<feature type="domain" description="N-acetylmuramidase" evidence="1">
    <location>
        <begin position="19"/>
        <end position="191"/>
    </location>
</feature>
<protein>
    <submittedName>
        <fullName evidence="2">Endolysin muramidase</fullName>
    </submittedName>
</protein>
<evidence type="ECO:0000313" key="3">
    <source>
        <dbReference type="Proteomes" id="UP000465092"/>
    </source>
</evidence>
<reference evidence="2 3" key="1">
    <citation type="journal article" date="2020" name="Viruses">
        <title>Genomic Characterization, Formulation and Efficacy in Planta of a Siphoviridae and Podoviridae Protection Cocktail against the Bacterial Plant Pathogens Pectobacterium spp.</title>
        <authorList>
            <person name="Zaczek-Moczydlowska M.A."/>
            <person name="Young G.K."/>
            <person name="Trudgett J."/>
            <person name="Fleming C.C."/>
            <person name="Campbell K."/>
            <person name="O'Hanlon R."/>
        </authorList>
    </citation>
    <scope>NUCLEOTIDE SEQUENCE [LARGE SCALE GENOMIC DNA]</scope>
</reference>